<evidence type="ECO:0000313" key="8">
    <source>
        <dbReference type="EMBL" id="TNY30633.1"/>
    </source>
</evidence>
<sequence length="482" mass="52884">MNEWMPSLHLLAAVPLCVCREFPRASPPRPPSMDCEMPRGVDAKELSPKIQSAPDRRMQTGGNDNSLYRPPDRTPERWRDWYALLLLLIGSGLTHRFGLQPYLLLVLYVWTAALLVRDRASSLRFMGTGWPVLLLPMFALLTTLWSVNPPETAYRSLQLAGTMVMGLLLAELLPPWRVMLLACGLWISGAILTFLMFTTGFGPPAISEGSLIGPFIHKNPLALSLVLAALACITLGAYWRVMPLGLILALALLPMIRLAHSASGLLLYASLPCLLLLLAIRRSPTTRNLLPVVAILVPILAVGWLLLAKTDVVGITLTALGKDETLTGRTSIWLQAIELARSRLIGGMGYGAFWTVPSDERTLLQFAVDHRLNIFHNAYLELLVGVGLLGTVPAFVLILATLKRCISWFRRDGTVTSAFFLFLVCLFAVSGLAEPALFSLHNTSTFMIAATWRWASDVRQPHIAGSSGDKVRAPHGDRPSAT</sequence>
<feature type="transmembrane region" description="Helical" evidence="6">
    <location>
        <begin position="221"/>
        <end position="239"/>
    </location>
</feature>
<dbReference type="GO" id="GO:0016874">
    <property type="term" value="F:ligase activity"/>
    <property type="evidence" value="ECO:0007669"/>
    <property type="project" value="UniProtKB-KW"/>
</dbReference>
<feature type="region of interest" description="Disordered" evidence="5">
    <location>
        <begin position="463"/>
        <end position="482"/>
    </location>
</feature>
<evidence type="ECO:0000259" key="7">
    <source>
        <dbReference type="Pfam" id="PF04932"/>
    </source>
</evidence>
<feature type="transmembrane region" description="Helical" evidence="6">
    <location>
        <begin position="265"/>
        <end position="281"/>
    </location>
</feature>
<evidence type="ECO:0000256" key="3">
    <source>
        <dbReference type="ARBA" id="ARBA00022989"/>
    </source>
</evidence>
<feature type="transmembrane region" description="Helical" evidence="6">
    <location>
        <begin position="180"/>
        <end position="201"/>
    </location>
</feature>
<feature type="transmembrane region" description="Helical" evidence="6">
    <location>
        <begin position="128"/>
        <end position="147"/>
    </location>
</feature>
<evidence type="ECO:0000256" key="1">
    <source>
        <dbReference type="ARBA" id="ARBA00004141"/>
    </source>
</evidence>
<dbReference type="InterPro" id="IPR051533">
    <property type="entry name" value="WaaL-like"/>
</dbReference>
<feature type="region of interest" description="Disordered" evidence="5">
    <location>
        <begin position="44"/>
        <end position="70"/>
    </location>
</feature>
<organism evidence="8 9">
    <name type="scientific">Pelagovum pacificum</name>
    <dbReference type="NCBI Taxonomy" id="2588711"/>
    <lineage>
        <taxon>Bacteria</taxon>
        <taxon>Pseudomonadati</taxon>
        <taxon>Pseudomonadota</taxon>
        <taxon>Alphaproteobacteria</taxon>
        <taxon>Rhodobacterales</taxon>
        <taxon>Paracoccaceae</taxon>
        <taxon>Pelagovum</taxon>
    </lineage>
</organism>
<evidence type="ECO:0000256" key="6">
    <source>
        <dbReference type="SAM" id="Phobius"/>
    </source>
</evidence>
<dbReference type="OrthoDB" id="4391260at2"/>
<dbReference type="AlphaFoldDB" id="A0A5C5G797"/>
<dbReference type="RefSeq" id="WP_140197427.1">
    <property type="nucleotide sequence ID" value="NZ_CP065915.1"/>
</dbReference>
<evidence type="ECO:0000256" key="2">
    <source>
        <dbReference type="ARBA" id="ARBA00022692"/>
    </source>
</evidence>
<protein>
    <submittedName>
        <fullName evidence="8">O-antigen ligase family protein</fullName>
    </submittedName>
</protein>
<dbReference type="PANTHER" id="PTHR37422">
    <property type="entry name" value="TEICHURONIC ACID BIOSYNTHESIS PROTEIN TUAE"/>
    <property type="match status" value="1"/>
</dbReference>
<feature type="transmembrane region" description="Helical" evidence="6">
    <location>
        <begin position="382"/>
        <end position="402"/>
    </location>
</feature>
<keyword evidence="2 6" id="KW-0812">Transmembrane</keyword>
<feature type="transmembrane region" description="Helical" evidence="6">
    <location>
        <begin position="288"/>
        <end position="307"/>
    </location>
</feature>
<name>A0A5C5G797_9RHOB</name>
<dbReference type="EMBL" id="VFFF01000004">
    <property type="protein sequence ID" value="TNY30633.1"/>
    <property type="molecule type" value="Genomic_DNA"/>
</dbReference>
<gene>
    <name evidence="8" type="ORF">FHY64_18805</name>
</gene>
<keyword evidence="9" id="KW-1185">Reference proteome</keyword>
<proteinExistence type="predicted"/>
<comment type="subcellular location">
    <subcellularLocation>
        <location evidence="1">Membrane</location>
        <topology evidence="1">Multi-pass membrane protein</topology>
    </subcellularLocation>
</comment>
<keyword evidence="4 6" id="KW-0472">Membrane</keyword>
<dbReference type="PANTHER" id="PTHR37422:SF17">
    <property type="entry name" value="O-ANTIGEN LIGASE"/>
    <property type="match status" value="1"/>
</dbReference>
<accession>A0A5C5G797</accession>
<dbReference type="GO" id="GO:0016020">
    <property type="term" value="C:membrane"/>
    <property type="evidence" value="ECO:0007669"/>
    <property type="project" value="UniProtKB-SubCell"/>
</dbReference>
<keyword evidence="3 6" id="KW-1133">Transmembrane helix</keyword>
<keyword evidence="8" id="KW-0436">Ligase</keyword>
<dbReference type="Pfam" id="PF04932">
    <property type="entry name" value="Wzy_C"/>
    <property type="match status" value="1"/>
</dbReference>
<feature type="domain" description="O-antigen ligase-related" evidence="7">
    <location>
        <begin position="249"/>
        <end position="392"/>
    </location>
</feature>
<evidence type="ECO:0000256" key="5">
    <source>
        <dbReference type="SAM" id="MobiDB-lite"/>
    </source>
</evidence>
<evidence type="ECO:0000313" key="9">
    <source>
        <dbReference type="Proteomes" id="UP000314011"/>
    </source>
</evidence>
<comment type="caution">
    <text evidence="8">The sequence shown here is derived from an EMBL/GenBank/DDBJ whole genome shotgun (WGS) entry which is preliminary data.</text>
</comment>
<feature type="transmembrane region" description="Helical" evidence="6">
    <location>
        <begin position="414"/>
        <end position="433"/>
    </location>
</feature>
<dbReference type="Proteomes" id="UP000314011">
    <property type="component" value="Unassembled WGS sequence"/>
</dbReference>
<reference evidence="8 9" key="1">
    <citation type="submission" date="2019-06" db="EMBL/GenBank/DDBJ databases">
        <title>Genome of new Rhodobacteraceae sp. SM1903.</title>
        <authorList>
            <person name="Ren X."/>
        </authorList>
    </citation>
    <scope>NUCLEOTIDE SEQUENCE [LARGE SCALE GENOMIC DNA]</scope>
    <source>
        <strain evidence="8 9">SM1903</strain>
    </source>
</reference>
<feature type="transmembrane region" description="Helical" evidence="6">
    <location>
        <begin position="97"/>
        <end position="116"/>
    </location>
</feature>
<dbReference type="InterPro" id="IPR007016">
    <property type="entry name" value="O-antigen_ligase-rel_domated"/>
</dbReference>
<feature type="compositionally biased region" description="Basic and acidic residues" evidence="5">
    <location>
        <begin position="469"/>
        <end position="482"/>
    </location>
</feature>
<evidence type="ECO:0000256" key="4">
    <source>
        <dbReference type="ARBA" id="ARBA00023136"/>
    </source>
</evidence>